<reference evidence="2 3" key="1">
    <citation type="submission" date="2023-04" db="EMBL/GenBank/DDBJ databases">
        <title>A novel bacteria isolated from coastal sediment.</title>
        <authorList>
            <person name="Liu X.-J."/>
            <person name="Du Z.-J."/>
        </authorList>
    </citation>
    <scope>NUCLEOTIDE SEQUENCE [LARGE SCALE GENOMIC DNA]</scope>
    <source>
        <strain evidence="2 3">SDUM461003</strain>
    </source>
</reference>
<proteinExistence type="predicted"/>
<dbReference type="SUPFAM" id="SSF110857">
    <property type="entry name" value="Gamma-glutamyl cyclotransferase-like"/>
    <property type="match status" value="1"/>
</dbReference>
<evidence type="ECO:0000313" key="3">
    <source>
        <dbReference type="Proteomes" id="UP001225316"/>
    </source>
</evidence>
<dbReference type="InterPro" id="IPR009288">
    <property type="entry name" value="AIG2-like_dom"/>
</dbReference>
<keyword evidence="3" id="KW-1185">Reference proteome</keyword>
<dbReference type="CDD" id="cd06661">
    <property type="entry name" value="GGCT_like"/>
    <property type="match status" value="1"/>
</dbReference>
<comment type="caution">
    <text evidence="2">The sequence shown here is derived from an EMBL/GenBank/DDBJ whole genome shotgun (WGS) entry which is preliminary data.</text>
</comment>
<gene>
    <name evidence="2" type="ORF">QEH52_19010</name>
</gene>
<dbReference type="Gene3D" id="3.10.490.10">
    <property type="entry name" value="Gamma-glutamyl cyclotransferase-like"/>
    <property type="match status" value="1"/>
</dbReference>
<evidence type="ECO:0000313" key="2">
    <source>
        <dbReference type="EMBL" id="MDQ8209617.1"/>
    </source>
</evidence>
<evidence type="ECO:0000259" key="1">
    <source>
        <dbReference type="Pfam" id="PF06094"/>
    </source>
</evidence>
<dbReference type="EMBL" id="JARXHW010000096">
    <property type="protein sequence ID" value="MDQ8209617.1"/>
    <property type="molecule type" value="Genomic_DNA"/>
</dbReference>
<name>A0ABU1B2G9_9BACT</name>
<dbReference type="Pfam" id="PF06094">
    <property type="entry name" value="GGACT"/>
    <property type="match status" value="1"/>
</dbReference>
<dbReference type="Proteomes" id="UP001225316">
    <property type="component" value="Unassembled WGS sequence"/>
</dbReference>
<feature type="domain" description="Gamma-glutamylcyclotransferase AIG2-like" evidence="1">
    <location>
        <begin position="16"/>
        <end position="142"/>
    </location>
</feature>
<sequence length="144" mass="15861">MTKNNCESSTTSDFKVFVYGTLKPGGHYWPAFCAGKLAAEPVPAKIRGELYDLHVGYPGLLLRGEQWVHGYLLEMANAAAFAGLDYLEGYVPGRPAAENDYNRLRVTCFTPAGEALSEVWIYEMSAEKIAQHGATRIESGDWPV</sequence>
<accession>A0ABU1B2G9</accession>
<dbReference type="RefSeq" id="WP_308952534.1">
    <property type="nucleotide sequence ID" value="NZ_JARXHW010000096.1"/>
</dbReference>
<organism evidence="2 3">
    <name type="scientific">Thalassobacterium maritimum</name>
    <dbReference type="NCBI Taxonomy" id="3041265"/>
    <lineage>
        <taxon>Bacteria</taxon>
        <taxon>Pseudomonadati</taxon>
        <taxon>Verrucomicrobiota</taxon>
        <taxon>Opitutia</taxon>
        <taxon>Puniceicoccales</taxon>
        <taxon>Coraliomargaritaceae</taxon>
        <taxon>Thalassobacterium</taxon>
    </lineage>
</organism>
<protein>
    <submittedName>
        <fullName evidence="2">Gamma-glutamylcyclotransferase</fullName>
    </submittedName>
</protein>
<dbReference type="InterPro" id="IPR013024">
    <property type="entry name" value="GGCT-like"/>
</dbReference>
<dbReference type="InterPro" id="IPR036568">
    <property type="entry name" value="GGCT-like_sf"/>
</dbReference>